<keyword evidence="3" id="KW-0732">Signal</keyword>
<evidence type="ECO:0000256" key="1">
    <source>
        <dbReference type="ARBA" id="ARBA00004442"/>
    </source>
</evidence>
<organism evidence="8 9">
    <name type="scientific">Sphingobacterium faecale</name>
    <dbReference type="NCBI Taxonomy" id="2803775"/>
    <lineage>
        <taxon>Bacteria</taxon>
        <taxon>Pseudomonadati</taxon>
        <taxon>Bacteroidota</taxon>
        <taxon>Sphingobacteriia</taxon>
        <taxon>Sphingobacteriales</taxon>
        <taxon>Sphingobacteriaceae</taxon>
        <taxon>Sphingobacterium</taxon>
    </lineage>
</organism>
<dbReference type="InterPro" id="IPR033985">
    <property type="entry name" value="SusD-like_N"/>
</dbReference>
<dbReference type="Gene3D" id="1.25.40.390">
    <property type="match status" value="2"/>
</dbReference>
<evidence type="ECO:0000313" key="9">
    <source>
        <dbReference type="Proteomes" id="UP000625283"/>
    </source>
</evidence>
<accession>A0ABS1R3A4</accession>
<evidence type="ECO:0000256" key="4">
    <source>
        <dbReference type="ARBA" id="ARBA00023136"/>
    </source>
</evidence>
<dbReference type="InterPro" id="IPR012944">
    <property type="entry name" value="SusD_RagB_dom"/>
</dbReference>
<dbReference type="Pfam" id="PF07980">
    <property type="entry name" value="SusD_RagB"/>
    <property type="match status" value="1"/>
</dbReference>
<dbReference type="Pfam" id="PF14322">
    <property type="entry name" value="SusD-like_3"/>
    <property type="match status" value="1"/>
</dbReference>
<proteinExistence type="inferred from homology"/>
<dbReference type="InterPro" id="IPR011990">
    <property type="entry name" value="TPR-like_helical_dom_sf"/>
</dbReference>
<evidence type="ECO:0000256" key="5">
    <source>
        <dbReference type="ARBA" id="ARBA00023237"/>
    </source>
</evidence>
<comment type="subcellular location">
    <subcellularLocation>
        <location evidence="1">Cell outer membrane</location>
    </subcellularLocation>
</comment>
<dbReference type="RefSeq" id="WP_202102939.1">
    <property type="nucleotide sequence ID" value="NZ_JAERTY010000005.1"/>
</dbReference>
<evidence type="ECO:0000259" key="7">
    <source>
        <dbReference type="Pfam" id="PF14322"/>
    </source>
</evidence>
<keyword evidence="9" id="KW-1185">Reference proteome</keyword>
<evidence type="ECO:0000256" key="3">
    <source>
        <dbReference type="ARBA" id="ARBA00022729"/>
    </source>
</evidence>
<keyword evidence="4" id="KW-0472">Membrane</keyword>
<dbReference type="SUPFAM" id="SSF48452">
    <property type="entry name" value="TPR-like"/>
    <property type="match status" value="1"/>
</dbReference>
<comment type="similarity">
    <text evidence="2">Belongs to the SusD family.</text>
</comment>
<reference evidence="8 9" key="1">
    <citation type="submission" date="2021-01" db="EMBL/GenBank/DDBJ databases">
        <title>C459-1 draft genome sequence.</title>
        <authorList>
            <person name="Zhang X.-F."/>
        </authorList>
    </citation>
    <scope>NUCLEOTIDE SEQUENCE [LARGE SCALE GENOMIC DNA]</scope>
    <source>
        <strain evidence="9">C459-1</strain>
    </source>
</reference>
<name>A0ABS1R3A4_9SPHI</name>
<protein>
    <submittedName>
        <fullName evidence="8">RagB/SusD family nutrient uptake outer membrane protein</fullName>
    </submittedName>
</protein>
<feature type="domain" description="RagB/SusD" evidence="6">
    <location>
        <begin position="368"/>
        <end position="463"/>
    </location>
</feature>
<keyword evidence="5" id="KW-0998">Cell outer membrane</keyword>
<dbReference type="Proteomes" id="UP000625283">
    <property type="component" value="Unassembled WGS sequence"/>
</dbReference>
<gene>
    <name evidence="8" type="ORF">JKG61_10505</name>
</gene>
<evidence type="ECO:0000256" key="2">
    <source>
        <dbReference type="ARBA" id="ARBA00006275"/>
    </source>
</evidence>
<evidence type="ECO:0000259" key="6">
    <source>
        <dbReference type="Pfam" id="PF07980"/>
    </source>
</evidence>
<sequence length="492" mass="56244">MKNKINLYSIILCIALFSNCSKWLDVKPSDQLTDAALFSEGTGFRNALNGIYQYISEGDLYGRNLSWGLNSALAQDYIGTDISSEYRLAATTFNHNEQAVINIGTNIWGNAYRAIANSNKLIKEIEKKDTSIFRFGKTERDLILGEALALRGVLHFEILRLFATSPSTNSTNNAIPYVDTYPAYFTAPKPMEEVFRLIEKDLKQAKELVATNDTILNRSSLSGKLSSRLSGNNEDERRFFSFRMMRLNHVAISGYLSRVYLYSGKLEEAEQEAGYVYKEFGPHGTKRWFEFTTSTNATGVNKYIKFADDVLFASYNTDLVRNIQEYKDKESTIRYRINKEVSSWFPANERDYRSNLLKQDAVVSTDFISEKWTASSSTGQFRPQQNTMVPILRLSEVYYIYSEALFKNGKVNEALAILNQIRLARGRMTTYSETDEGAFYTELINEYRREFLTEGQTIFAHKRLNRPIQLGSQTIPIDSRFTLAIPDGELIF</sequence>
<feature type="domain" description="SusD-like N-terminal" evidence="7">
    <location>
        <begin position="22"/>
        <end position="213"/>
    </location>
</feature>
<comment type="caution">
    <text evidence="8">The sequence shown here is derived from an EMBL/GenBank/DDBJ whole genome shotgun (WGS) entry which is preliminary data.</text>
</comment>
<dbReference type="EMBL" id="JAERTY010000005">
    <property type="protein sequence ID" value="MBL1409183.1"/>
    <property type="molecule type" value="Genomic_DNA"/>
</dbReference>
<evidence type="ECO:0000313" key="8">
    <source>
        <dbReference type="EMBL" id="MBL1409183.1"/>
    </source>
</evidence>